<feature type="signal peptide" evidence="1">
    <location>
        <begin position="1"/>
        <end position="31"/>
    </location>
</feature>
<comment type="caution">
    <text evidence="2">The sequence shown here is derived from an EMBL/GenBank/DDBJ whole genome shotgun (WGS) entry which is preliminary data.</text>
</comment>
<accession>A0AAV4XCD5</accession>
<keyword evidence="1" id="KW-0732">Signal</keyword>
<organism evidence="2 3">
    <name type="scientific">Caerostris extrusa</name>
    <name type="common">Bark spider</name>
    <name type="synonym">Caerostris bankana</name>
    <dbReference type="NCBI Taxonomy" id="172846"/>
    <lineage>
        <taxon>Eukaryota</taxon>
        <taxon>Metazoa</taxon>
        <taxon>Ecdysozoa</taxon>
        <taxon>Arthropoda</taxon>
        <taxon>Chelicerata</taxon>
        <taxon>Arachnida</taxon>
        <taxon>Araneae</taxon>
        <taxon>Araneomorphae</taxon>
        <taxon>Entelegynae</taxon>
        <taxon>Araneoidea</taxon>
        <taxon>Araneidae</taxon>
        <taxon>Caerostris</taxon>
    </lineage>
</organism>
<dbReference type="EMBL" id="BPLR01017590">
    <property type="protein sequence ID" value="GIY92842.1"/>
    <property type="molecule type" value="Genomic_DNA"/>
</dbReference>
<dbReference type="AlphaFoldDB" id="A0AAV4XCD5"/>
<evidence type="ECO:0000256" key="1">
    <source>
        <dbReference type="SAM" id="SignalP"/>
    </source>
</evidence>
<evidence type="ECO:0000313" key="3">
    <source>
        <dbReference type="Proteomes" id="UP001054945"/>
    </source>
</evidence>
<name>A0AAV4XCD5_CAEEX</name>
<proteinExistence type="predicted"/>
<evidence type="ECO:0000313" key="2">
    <source>
        <dbReference type="EMBL" id="GIY92842.1"/>
    </source>
</evidence>
<gene>
    <name evidence="2" type="ORF">CEXT_681921</name>
</gene>
<feature type="chain" id="PRO_5043988642" evidence="1">
    <location>
        <begin position="32"/>
        <end position="78"/>
    </location>
</feature>
<keyword evidence="3" id="KW-1185">Reference proteome</keyword>
<sequence length="78" mass="8973">MKFDNIHLFTTLIYIFVSAVVYSQLVSEVQSESNSLSYVSHRLGKSGVRWLRSNPNRELKDTGFKDQNKMRICAAFEA</sequence>
<protein>
    <submittedName>
        <fullName evidence="2">Uncharacterized protein</fullName>
    </submittedName>
</protein>
<dbReference type="Proteomes" id="UP001054945">
    <property type="component" value="Unassembled WGS sequence"/>
</dbReference>
<reference evidence="2 3" key="1">
    <citation type="submission" date="2021-06" db="EMBL/GenBank/DDBJ databases">
        <title>Caerostris extrusa draft genome.</title>
        <authorList>
            <person name="Kono N."/>
            <person name="Arakawa K."/>
        </authorList>
    </citation>
    <scope>NUCLEOTIDE SEQUENCE [LARGE SCALE GENOMIC DNA]</scope>
</reference>